<dbReference type="Gene3D" id="2.60.120.560">
    <property type="entry name" value="Exo-inulinase, domain 1"/>
    <property type="match status" value="1"/>
</dbReference>
<gene>
    <name evidence="3" type="ORF">NC99_37600</name>
</gene>
<dbReference type="PROSITE" id="PS51257">
    <property type="entry name" value="PROKAR_LIPOPROTEIN"/>
    <property type="match status" value="1"/>
</dbReference>
<evidence type="ECO:0000313" key="3">
    <source>
        <dbReference type="EMBL" id="KOH43419.1"/>
    </source>
</evidence>
<comment type="caution">
    <text evidence="3">The sequence shown here is derived from an EMBL/GenBank/DDBJ whole genome shotgun (WGS) entry which is preliminary data.</text>
</comment>
<evidence type="ECO:0000256" key="1">
    <source>
        <dbReference type="SAM" id="SignalP"/>
    </source>
</evidence>
<dbReference type="STRING" id="1409788.NC99_37600"/>
<dbReference type="GO" id="GO:0016787">
    <property type="term" value="F:hydrolase activity"/>
    <property type="evidence" value="ECO:0007669"/>
    <property type="project" value="InterPro"/>
</dbReference>
<evidence type="ECO:0000259" key="2">
    <source>
        <dbReference type="Pfam" id="PF06439"/>
    </source>
</evidence>
<feature type="signal peptide" evidence="1">
    <location>
        <begin position="1"/>
        <end position="23"/>
    </location>
</feature>
<feature type="chain" id="PRO_5005591407" description="3-keto-alpha-glucoside-1,2-lyase/3-keto-2-hydroxy-glucal hydratase domain-containing protein" evidence="1">
    <location>
        <begin position="24"/>
        <end position="263"/>
    </location>
</feature>
<keyword evidence="4" id="KW-1185">Reference proteome</keyword>
<accession>A0A0L8V4Q5</accession>
<dbReference type="InterPro" id="IPR010496">
    <property type="entry name" value="AL/BT2_dom"/>
</dbReference>
<reference evidence="4" key="1">
    <citation type="submission" date="2015-07" db="EMBL/GenBank/DDBJ databases">
        <title>Genome sequencing of Sunxiuqinia dokdonensis strain SK.</title>
        <authorList>
            <person name="Ahn S."/>
            <person name="Kim B.-C."/>
        </authorList>
    </citation>
    <scope>NUCLEOTIDE SEQUENCE [LARGE SCALE GENOMIC DNA]</scope>
    <source>
        <strain evidence="4">SK</strain>
    </source>
</reference>
<dbReference type="RefSeq" id="WP_053186671.1">
    <property type="nucleotide sequence ID" value="NZ_LGIA01000189.1"/>
</dbReference>
<proteinExistence type="predicted"/>
<keyword evidence="1" id="KW-0732">Signal</keyword>
<dbReference type="Proteomes" id="UP000036958">
    <property type="component" value="Unassembled WGS sequence"/>
</dbReference>
<dbReference type="Pfam" id="PF06439">
    <property type="entry name" value="3keto-disac_hyd"/>
    <property type="match status" value="1"/>
</dbReference>
<feature type="domain" description="3-keto-alpha-glucoside-1,2-lyase/3-keto-2-hydroxy-glucal hydratase" evidence="2">
    <location>
        <begin position="25"/>
        <end position="253"/>
    </location>
</feature>
<dbReference type="AlphaFoldDB" id="A0A0L8V4Q5"/>
<dbReference type="EMBL" id="LGIA01000189">
    <property type="protein sequence ID" value="KOH43419.1"/>
    <property type="molecule type" value="Genomic_DNA"/>
</dbReference>
<sequence length="263" mass="28825">MTRKLTLILILAATLGLSSCQQKTEALFNGTDLSNWEISIGTALTGFDDLKEAATAESIFSIVEQDGEKLLRISGDVNASIATKKEYGNYHLRLEFKHGEDVYTNRNSGLLYHSFGPFGIGLGTWMSSIELQLMHENLGDAYMMGDSYAEIPVRKEGDNPVYAADGELLSFGENQNGGKIARKSSNQEKAIGEWNVVDLYCVGQKAIHVVNGVKVMECENTGMLIDGQVQPLSKGKIQIQSEGSELLIRKAELTPIKTLPDNF</sequence>
<dbReference type="OrthoDB" id="259356at2"/>
<name>A0A0L8V4Q5_9BACT</name>
<protein>
    <recommendedName>
        <fullName evidence="2">3-keto-alpha-glucoside-1,2-lyase/3-keto-2-hydroxy-glucal hydratase domain-containing protein</fullName>
    </recommendedName>
</protein>
<organism evidence="3 4">
    <name type="scientific">Sunxiuqinia dokdonensis</name>
    <dbReference type="NCBI Taxonomy" id="1409788"/>
    <lineage>
        <taxon>Bacteria</taxon>
        <taxon>Pseudomonadati</taxon>
        <taxon>Bacteroidota</taxon>
        <taxon>Bacteroidia</taxon>
        <taxon>Marinilabiliales</taxon>
        <taxon>Prolixibacteraceae</taxon>
        <taxon>Sunxiuqinia</taxon>
    </lineage>
</organism>
<evidence type="ECO:0000313" key="4">
    <source>
        <dbReference type="Proteomes" id="UP000036958"/>
    </source>
</evidence>